<organism evidence="1 2">
    <name type="scientific">Haloferula helveola</name>
    <dbReference type="NCBI Taxonomy" id="490095"/>
    <lineage>
        <taxon>Bacteria</taxon>
        <taxon>Pseudomonadati</taxon>
        <taxon>Verrucomicrobiota</taxon>
        <taxon>Verrucomicrobiia</taxon>
        <taxon>Verrucomicrobiales</taxon>
        <taxon>Verrucomicrobiaceae</taxon>
        <taxon>Haloferula</taxon>
    </lineage>
</organism>
<proteinExistence type="predicted"/>
<evidence type="ECO:0008006" key="3">
    <source>
        <dbReference type="Google" id="ProtNLM"/>
    </source>
</evidence>
<protein>
    <recommendedName>
        <fullName evidence="3">DUF2066 domain-containing protein</fullName>
    </recommendedName>
</protein>
<sequence length="294" mass="32172">MKHLLLSLSLVAGLHAAEFDPARVSPDAKWWLHADLEAARATELGKRVVAEVDEKKGDQLRALKRMFSVNPMTDLKGITLYGDGQKDHAVALIEGNFDRAHLEDIAKAADKHESEEREGLVIHSWTDKGKRQHAVFVRDDLLVFSHFEDLLDSAITTLKSGNGLTADPFVGAGAAAPFLVGYANLQEVEMGKDESKLLGHAETLRIAMTEAAGRMEGRMQLEVVDKADGDRFRMVMDGMVALGELGNPDLRAADISFDSRSEEGGKTVRCTLSFPTSDLISLMEKAKAFDKIGK</sequence>
<dbReference type="RefSeq" id="WP_338688997.1">
    <property type="nucleotide sequence ID" value="NZ_AP024702.1"/>
</dbReference>
<name>A0ABN6H1V1_9BACT</name>
<keyword evidence="2" id="KW-1185">Reference proteome</keyword>
<evidence type="ECO:0000313" key="1">
    <source>
        <dbReference type="EMBL" id="BCX47008.1"/>
    </source>
</evidence>
<dbReference type="Proteomes" id="UP001374893">
    <property type="component" value="Chromosome"/>
</dbReference>
<accession>A0ABN6H1V1</accession>
<gene>
    <name evidence="1" type="ORF">HAHE_09160</name>
</gene>
<dbReference type="EMBL" id="AP024702">
    <property type="protein sequence ID" value="BCX47008.1"/>
    <property type="molecule type" value="Genomic_DNA"/>
</dbReference>
<evidence type="ECO:0000313" key="2">
    <source>
        <dbReference type="Proteomes" id="UP001374893"/>
    </source>
</evidence>
<reference evidence="1 2" key="1">
    <citation type="submission" date="2021-06" db="EMBL/GenBank/DDBJ databases">
        <title>Complete genome of Haloferula helveola possessing various polysaccharide degrading enzymes.</title>
        <authorList>
            <person name="Takami H."/>
            <person name="Huang C."/>
            <person name="Hamasaki K."/>
        </authorList>
    </citation>
    <scope>NUCLEOTIDE SEQUENCE [LARGE SCALE GENOMIC DNA]</scope>
    <source>
        <strain evidence="1 2">CN-1</strain>
    </source>
</reference>